<dbReference type="Proteomes" id="UP001595828">
    <property type="component" value="Unassembled WGS sequence"/>
</dbReference>
<dbReference type="EMBL" id="JBHSDR010000004">
    <property type="protein sequence ID" value="MFC4294859.1"/>
    <property type="molecule type" value="Genomic_DNA"/>
</dbReference>
<feature type="binding site" evidence="2">
    <location>
        <position position="246"/>
    </location>
    <ligand>
        <name>substrate</name>
    </ligand>
</feature>
<gene>
    <name evidence="2 5" type="primary">thiL</name>
    <name evidence="5" type="ORF">ACFO0A_07255</name>
</gene>
<name>A0ABV8RPW2_9SPHN</name>
<evidence type="ECO:0000256" key="1">
    <source>
        <dbReference type="ARBA" id="ARBA00022977"/>
    </source>
</evidence>
<evidence type="ECO:0000256" key="2">
    <source>
        <dbReference type="HAMAP-Rule" id="MF_02128"/>
    </source>
</evidence>
<feature type="binding site" evidence="2">
    <location>
        <position position="26"/>
    </location>
    <ligand>
        <name>Mg(2+)</name>
        <dbReference type="ChEBI" id="CHEBI:18420"/>
        <label>4</label>
    </ligand>
</feature>
<keyword evidence="2" id="KW-0067">ATP-binding</keyword>
<dbReference type="InterPro" id="IPR010918">
    <property type="entry name" value="PurM-like_C_dom"/>
</dbReference>
<dbReference type="InterPro" id="IPR036921">
    <property type="entry name" value="PurM-like_N_sf"/>
</dbReference>
<accession>A0ABV8RPW2</accession>
<dbReference type="InterPro" id="IPR036676">
    <property type="entry name" value="PurM-like_C_sf"/>
</dbReference>
<dbReference type="HAMAP" id="MF_02128">
    <property type="entry name" value="TMP_kinase"/>
    <property type="match status" value="1"/>
</dbReference>
<feature type="binding site" evidence="2">
    <location>
        <position position="26"/>
    </location>
    <ligand>
        <name>Mg(2+)</name>
        <dbReference type="ChEBI" id="CHEBI:18420"/>
        <label>3</label>
    </ligand>
</feature>
<comment type="caution">
    <text evidence="5">The sequence shown here is derived from an EMBL/GenBank/DDBJ whole genome shotgun (WGS) entry which is preliminary data.</text>
</comment>
<dbReference type="Pfam" id="PF00586">
    <property type="entry name" value="AIRS"/>
    <property type="match status" value="1"/>
</dbReference>
<dbReference type="EC" id="2.7.4.16" evidence="2"/>
<dbReference type="PANTHER" id="PTHR30270:SF0">
    <property type="entry name" value="THIAMINE-MONOPHOSPHATE KINASE"/>
    <property type="match status" value="1"/>
</dbReference>
<keyword evidence="6" id="KW-1185">Reference proteome</keyword>
<feature type="domain" description="PurM-like N-terminal" evidence="3">
    <location>
        <begin position="25"/>
        <end position="130"/>
    </location>
</feature>
<feature type="binding site" evidence="2">
    <location>
        <position position="293"/>
    </location>
    <ligand>
        <name>substrate</name>
    </ligand>
</feature>
<feature type="binding site" evidence="2">
    <location>
        <position position="70"/>
    </location>
    <ligand>
        <name>Mg(2+)</name>
        <dbReference type="ChEBI" id="CHEBI:18420"/>
        <label>4</label>
    </ligand>
</feature>
<dbReference type="Gene3D" id="3.30.1330.10">
    <property type="entry name" value="PurM-like, N-terminal domain"/>
    <property type="match status" value="1"/>
</dbReference>
<feature type="binding site" evidence="2">
    <location>
        <position position="42"/>
    </location>
    <ligand>
        <name>Mg(2+)</name>
        <dbReference type="ChEBI" id="CHEBI:18420"/>
        <label>2</label>
    </ligand>
</feature>
<reference evidence="6" key="1">
    <citation type="journal article" date="2019" name="Int. J. Syst. Evol. Microbiol.">
        <title>The Global Catalogue of Microorganisms (GCM) 10K type strain sequencing project: providing services to taxonomists for standard genome sequencing and annotation.</title>
        <authorList>
            <consortium name="The Broad Institute Genomics Platform"/>
            <consortium name="The Broad Institute Genome Sequencing Center for Infectious Disease"/>
            <person name="Wu L."/>
            <person name="Ma J."/>
        </authorList>
    </citation>
    <scope>NUCLEOTIDE SEQUENCE [LARGE SCALE GENOMIC DNA]</scope>
    <source>
        <strain evidence="6">CGMCC 1.12989</strain>
    </source>
</reference>
<proteinExistence type="inferred from homology"/>
<feature type="binding site" evidence="2">
    <location>
        <position position="202"/>
    </location>
    <ligand>
        <name>Mg(2+)</name>
        <dbReference type="ChEBI" id="CHEBI:18420"/>
        <label>5</label>
    </ligand>
</feature>
<dbReference type="RefSeq" id="WP_379538344.1">
    <property type="nucleotide sequence ID" value="NZ_JBHSDR010000004.1"/>
</dbReference>
<comment type="caution">
    <text evidence="2">Lacks conserved residue(s) required for the propagation of feature annotation.</text>
</comment>
<feature type="binding site" evidence="2">
    <location>
        <position position="113"/>
    </location>
    <ligand>
        <name>Mg(2+)</name>
        <dbReference type="ChEBI" id="CHEBI:18420"/>
        <label>1</label>
    </ligand>
</feature>
<feature type="binding site" evidence="2">
    <location>
        <position position="199"/>
    </location>
    <ligand>
        <name>Mg(2+)</name>
        <dbReference type="ChEBI" id="CHEBI:18420"/>
        <label>3</label>
    </ligand>
</feature>
<dbReference type="Gene3D" id="3.90.650.10">
    <property type="entry name" value="PurM-like C-terminal domain"/>
    <property type="match status" value="1"/>
</dbReference>
<feature type="binding site" evidence="2">
    <location>
        <position position="139"/>
    </location>
    <ligand>
        <name>ATP</name>
        <dbReference type="ChEBI" id="CHEBI:30616"/>
    </ligand>
</feature>
<evidence type="ECO:0000313" key="6">
    <source>
        <dbReference type="Proteomes" id="UP001595828"/>
    </source>
</evidence>
<dbReference type="SUPFAM" id="SSF55326">
    <property type="entry name" value="PurM N-terminal domain-like"/>
    <property type="match status" value="1"/>
</dbReference>
<comment type="function">
    <text evidence="2">Catalyzes the ATP-dependent phosphorylation of thiamine-monophosphate (TMP) to form thiamine-pyrophosphate (TPP), the active form of vitamin B1.</text>
</comment>
<dbReference type="InterPro" id="IPR006283">
    <property type="entry name" value="ThiL-like"/>
</dbReference>
<keyword evidence="2" id="KW-0547">Nucleotide-binding</keyword>
<keyword evidence="1 2" id="KW-0784">Thiamine biosynthesis</keyword>
<evidence type="ECO:0000259" key="4">
    <source>
        <dbReference type="Pfam" id="PF02769"/>
    </source>
</evidence>
<dbReference type="Pfam" id="PF02769">
    <property type="entry name" value="AIRS_C"/>
    <property type="match status" value="1"/>
</dbReference>
<protein>
    <recommendedName>
        <fullName evidence="2">Thiamine-monophosphate kinase</fullName>
        <shortName evidence="2">TMP kinase</shortName>
        <shortName evidence="2">Thiamine-phosphate kinase</shortName>
        <ecNumber evidence="2">2.7.4.16</ecNumber>
    </recommendedName>
</protein>
<dbReference type="PIRSF" id="PIRSF005303">
    <property type="entry name" value="Thiam_monoph_kin"/>
    <property type="match status" value="1"/>
</dbReference>
<dbReference type="PANTHER" id="PTHR30270">
    <property type="entry name" value="THIAMINE-MONOPHOSPHATE KINASE"/>
    <property type="match status" value="1"/>
</dbReference>
<feature type="binding site" evidence="2">
    <location>
        <position position="70"/>
    </location>
    <ligand>
        <name>Mg(2+)</name>
        <dbReference type="ChEBI" id="CHEBI:18420"/>
        <label>3</label>
    </ligand>
</feature>
<dbReference type="GO" id="GO:0009030">
    <property type="term" value="F:thiamine-phosphate kinase activity"/>
    <property type="evidence" value="ECO:0007669"/>
    <property type="project" value="UniProtKB-EC"/>
</dbReference>
<feature type="domain" description="PurM-like C-terminal" evidence="4">
    <location>
        <begin position="143"/>
        <end position="252"/>
    </location>
</feature>
<organism evidence="5 6">
    <name type="scientific">Novosphingobium tardum</name>
    <dbReference type="NCBI Taxonomy" id="1538021"/>
    <lineage>
        <taxon>Bacteria</taxon>
        <taxon>Pseudomonadati</taxon>
        <taxon>Pseudomonadota</taxon>
        <taxon>Alphaproteobacteria</taxon>
        <taxon>Sphingomonadales</taxon>
        <taxon>Sphingomonadaceae</taxon>
        <taxon>Novosphingobium</taxon>
    </lineage>
</organism>
<dbReference type="CDD" id="cd02194">
    <property type="entry name" value="ThiL"/>
    <property type="match status" value="1"/>
</dbReference>
<comment type="similarity">
    <text evidence="2">Belongs to the thiamine-monophosphate kinase family.</text>
</comment>
<feature type="binding site" evidence="2">
    <location>
        <position position="40"/>
    </location>
    <ligand>
        <name>Mg(2+)</name>
        <dbReference type="ChEBI" id="CHEBI:18420"/>
        <label>4</label>
    </ligand>
</feature>
<feature type="binding site" evidence="2">
    <location>
        <begin position="112"/>
        <end position="113"/>
    </location>
    <ligand>
        <name>ATP</name>
        <dbReference type="ChEBI" id="CHEBI:30616"/>
    </ligand>
</feature>
<comment type="catalytic activity">
    <reaction evidence="2">
        <text>thiamine phosphate + ATP = thiamine diphosphate + ADP</text>
        <dbReference type="Rhea" id="RHEA:15913"/>
        <dbReference type="ChEBI" id="CHEBI:30616"/>
        <dbReference type="ChEBI" id="CHEBI:37575"/>
        <dbReference type="ChEBI" id="CHEBI:58937"/>
        <dbReference type="ChEBI" id="CHEBI:456216"/>
        <dbReference type="EC" id="2.7.4.16"/>
    </reaction>
</comment>
<feature type="binding site" evidence="2">
    <location>
        <position position="42"/>
    </location>
    <ligand>
        <name>Mg(2+)</name>
        <dbReference type="ChEBI" id="CHEBI:18420"/>
        <label>1</label>
    </ligand>
</feature>
<sequence length="296" mass="30253">MSTEPQFIELMRALATGPAARGLNDDAAALNVGAETLVLTHDMMVEGVHWLPGQDPADVAWKLVAVNLSDLAAKGAEPLGVLLGYSLGDNDVRFAAGLGEVLAAFEVPLLGGDTVGGGPGRAHGLTAIGRATHVPVPDRSGARPGDSIWLTGTVGGAMLGFDAVRSGLDDPTSRAAFCRPRPLLAEGRALAPLVTAIMDVSDGLLLDASRIAQASGVNLDIERDAVPLAPGVAGSGRAYEALRWGDDYQLLFTLPASVAPPIPATRIGTVGSAGQFPVTLDGAPPDPDLPLGYLHG</sequence>
<comment type="miscellaneous">
    <text evidence="2">Reaction mechanism of ThiL seems to utilize a direct, inline transfer of the gamma-phosphate of ATP to TMP rather than a phosphorylated enzyme intermediate.</text>
</comment>
<dbReference type="InterPro" id="IPR016188">
    <property type="entry name" value="PurM-like_N"/>
</dbReference>
<feature type="binding site" evidence="2">
    <location>
        <position position="70"/>
    </location>
    <ligand>
        <name>Mg(2+)</name>
        <dbReference type="ChEBI" id="CHEBI:18420"/>
        <label>2</label>
    </ligand>
</feature>
<comment type="pathway">
    <text evidence="2">Cofactor biosynthesis; thiamine diphosphate biosynthesis; thiamine diphosphate from thiamine phosphate: step 1/1.</text>
</comment>
<dbReference type="NCBIfam" id="TIGR01379">
    <property type="entry name" value="thiL"/>
    <property type="match status" value="1"/>
</dbReference>
<keyword evidence="2 5" id="KW-0808">Transferase</keyword>
<keyword evidence="2" id="KW-0460">Magnesium</keyword>
<keyword evidence="2" id="KW-0479">Metal-binding</keyword>
<feature type="binding site" evidence="2">
    <location>
        <position position="201"/>
    </location>
    <ligand>
        <name>ATP</name>
        <dbReference type="ChEBI" id="CHEBI:30616"/>
    </ligand>
</feature>
<feature type="binding site" evidence="2">
    <location>
        <position position="49"/>
    </location>
    <ligand>
        <name>substrate</name>
    </ligand>
</feature>
<dbReference type="SUPFAM" id="SSF56042">
    <property type="entry name" value="PurM C-terminal domain-like"/>
    <property type="match status" value="1"/>
</dbReference>
<evidence type="ECO:0000313" key="5">
    <source>
        <dbReference type="EMBL" id="MFC4294859.1"/>
    </source>
</evidence>
<keyword evidence="2 5" id="KW-0418">Kinase</keyword>
<evidence type="ECO:0000259" key="3">
    <source>
        <dbReference type="Pfam" id="PF00586"/>
    </source>
</evidence>